<dbReference type="InterPro" id="IPR006342">
    <property type="entry name" value="FkbM_mtfrase"/>
</dbReference>
<reference evidence="3" key="1">
    <citation type="submission" date="2016-04" db="EMBL/GenBank/DDBJ databases">
        <authorList>
            <person name="Chen L."/>
            <person name="Zhuang W."/>
            <person name="Wang G."/>
        </authorList>
    </citation>
    <scope>NUCLEOTIDE SEQUENCE [LARGE SCALE GENOMIC DNA]</scope>
    <source>
        <strain evidence="3">208</strain>
    </source>
</reference>
<gene>
    <name evidence="2" type="ORF">A4R26_01070</name>
</gene>
<feature type="domain" description="Methyltransferase FkbM" evidence="1">
    <location>
        <begin position="49"/>
        <end position="248"/>
    </location>
</feature>
<evidence type="ECO:0000313" key="2">
    <source>
        <dbReference type="EMBL" id="OQP68430.1"/>
    </source>
</evidence>
<dbReference type="AlphaFoldDB" id="A0A1V9GCW6"/>
<dbReference type="NCBIfam" id="TIGR01444">
    <property type="entry name" value="fkbM_fam"/>
    <property type="match status" value="1"/>
</dbReference>
<dbReference type="STRING" id="550983.A4R26_01070"/>
<organism evidence="2 3">
    <name type="scientific">Niastella populi</name>
    <dbReference type="NCBI Taxonomy" id="550983"/>
    <lineage>
        <taxon>Bacteria</taxon>
        <taxon>Pseudomonadati</taxon>
        <taxon>Bacteroidota</taxon>
        <taxon>Chitinophagia</taxon>
        <taxon>Chitinophagales</taxon>
        <taxon>Chitinophagaceae</taxon>
        <taxon>Niastella</taxon>
    </lineage>
</organism>
<dbReference type="Gene3D" id="3.40.50.150">
    <property type="entry name" value="Vaccinia Virus protein VP39"/>
    <property type="match status" value="1"/>
</dbReference>
<protein>
    <recommendedName>
        <fullName evidence="1">Methyltransferase FkbM domain-containing protein</fullName>
    </recommendedName>
</protein>
<sequence>MKNPTKKAVIFDAVPIYCIRKKEAAWLSREVPVYLQHGISVSSGDIVFDVGAHIGVFSLWLHLQQNPQLTIYAFEPVAPIAEVLSQNVAAHAPGNIKVMPVGLGKKEEKLTFTYYPKATIWSTGFPLTAYNERVNTKTATIANLKQGPLAYRMIPTVVWETMIDVVLNNVFRRQQSFDGAITTISAIMHTHGLERIDLLKIDAEYAEWDILQGIEERHWSKIKQVVMELHDIDDRLQKIKSLLQRQGFHNITHTQQEILTNTNIHQLYASRKNENQP</sequence>
<comment type="caution">
    <text evidence="2">The sequence shown here is derived from an EMBL/GenBank/DDBJ whole genome shotgun (WGS) entry which is preliminary data.</text>
</comment>
<dbReference type="InterPro" id="IPR029063">
    <property type="entry name" value="SAM-dependent_MTases_sf"/>
</dbReference>
<dbReference type="InterPro" id="IPR052514">
    <property type="entry name" value="SAM-dependent_MTase"/>
</dbReference>
<evidence type="ECO:0000313" key="3">
    <source>
        <dbReference type="Proteomes" id="UP000192276"/>
    </source>
</evidence>
<dbReference type="RefSeq" id="WP_081158769.1">
    <property type="nucleotide sequence ID" value="NZ_LWBP01000001.1"/>
</dbReference>
<dbReference type="Pfam" id="PF05050">
    <property type="entry name" value="Methyltransf_21"/>
    <property type="match status" value="1"/>
</dbReference>
<dbReference type="OrthoDB" id="9812600at2"/>
<proteinExistence type="predicted"/>
<name>A0A1V9GCW6_9BACT</name>
<dbReference type="PANTHER" id="PTHR34203">
    <property type="entry name" value="METHYLTRANSFERASE, FKBM FAMILY PROTEIN"/>
    <property type="match status" value="1"/>
</dbReference>
<dbReference type="Proteomes" id="UP000192276">
    <property type="component" value="Unassembled WGS sequence"/>
</dbReference>
<keyword evidence="3" id="KW-1185">Reference proteome</keyword>
<accession>A0A1V9GCW6</accession>
<dbReference type="EMBL" id="LWBP01000001">
    <property type="protein sequence ID" value="OQP68430.1"/>
    <property type="molecule type" value="Genomic_DNA"/>
</dbReference>
<evidence type="ECO:0000259" key="1">
    <source>
        <dbReference type="Pfam" id="PF05050"/>
    </source>
</evidence>
<dbReference type="PANTHER" id="PTHR34203:SF13">
    <property type="entry name" value="EXPRESSED PROTEIN"/>
    <property type="match status" value="1"/>
</dbReference>
<dbReference type="SUPFAM" id="SSF53335">
    <property type="entry name" value="S-adenosyl-L-methionine-dependent methyltransferases"/>
    <property type="match status" value="1"/>
</dbReference>